<sequence length="1023" mass="104102">MTHRRLRGFLLPLALLAAPLALMISCGGKATPAAPIQTFNPAPAVVIGGASSTPVSGPMTCTFTFSQPVSSFPVSAVTMTNCTAAASTAKVSSNQYTLVVSPPANASGTMTIAVAAGAFKSAAGVANTAAASVSQAYDTHPVVLTQMDLPVNFDQATVKYGLLGFGGAEDSTIVVDPAGGTNKVAKVVKSATAETWAGTTLTGDGTLGFATKIPFSVGNTRMTVRVYSPNAGIPVRLKVEDHTAPGTSVETEAATTVSNTWETLTFDFASQSTGTAALNVASTYDKATIFFNFGVSGATAGAKTFHFDDVTFIGGTGGGGGGGATGFSAITFDDSALTYTLTGFGGAEDSSVVADPAGGANKVVKVNRSATAETWAGTTVSTGANLSVGKIPFDATHTRMSVRVYAPATGIKVRLKVEDATNNTITCESEATTTLANAWETLAFDFSSQATGTAALDLAKTYSKVSLFFNFGTAGATAGAQTFYFDDVAMSTGGSAVGYSTLTFDDSALTYTLTGFGGAEDSTVVVDPTGGANKAVRVNRSATAETWAGTTLSTGANQSVGKLPFDAANTRMTLRVYSPAVGIKIRLKVEDAANNTITCETEATTTAANAWETLTFDFASQATGTAALDVSKTFNKISVFCNFGTAGATAGAQIFYLDDVAFIGGTGSGGGGGGGLAFSTLTFETGATTYTLTGFGGAEDSTLTADPSGAVNQVVKVVKSATAELWAGTTISTGANQSVGKMPFDAANTRMTVRAYSSVVGIKVRLKVEDAANNTITCETEATTTVANAWETLTFNFANQATGTAALDVTKTYNKVSIFFDFGTTGAAAGAARTYYCDDVTFIGGTGGGGGGGGATYAPITFDDAALTYTLTGFGGAEDSTVVTDPAGGTNKVVKVVKSATAELWAGTTVSTGANNSIPTLPFSATKKQVSVRVWSPDAGIQVRLKVEDAADVTHTCETEATVTTAAGWQTLTFNFANQATGTAALNLAFTYNKASIFFNFGVTGATAGGAKTYYLDDITFLP</sequence>
<gene>
    <name evidence="3" type="ORF">IPP58_12465</name>
</gene>
<evidence type="ECO:0000259" key="2">
    <source>
        <dbReference type="Pfam" id="PF19078"/>
    </source>
</evidence>
<dbReference type="Proteomes" id="UP000886657">
    <property type="component" value="Unassembled WGS sequence"/>
</dbReference>
<evidence type="ECO:0000313" key="3">
    <source>
        <dbReference type="EMBL" id="MBK9797284.1"/>
    </source>
</evidence>
<dbReference type="PROSITE" id="PS51257">
    <property type="entry name" value="PROKAR_LIPOPROTEIN"/>
    <property type="match status" value="1"/>
</dbReference>
<comment type="caution">
    <text evidence="3">The sequence shown here is derived from an EMBL/GenBank/DDBJ whole genome shotgun (WGS) entry which is preliminary data.</text>
</comment>
<dbReference type="EMBL" id="JADKIO010000009">
    <property type="protein sequence ID" value="MBK9797284.1"/>
    <property type="molecule type" value="Genomic_DNA"/>
</dbReference>
<feature type="domain" description="Bacterial Ig-like" evidence="2">
    <location>
        <begin position="42"/>
        <end position="134"/>
    </location>
</feature>
<name>A0A9D7XM68_9BACT</name>
<evidence type="ECO:0000313" key="4">
    <source>
        <dbReference type="Proteomes" id="UP000886657"/>
    </source>
</evidence>
<dbReference type="Gene3D" id="2.60.120.260">
    <property type="entry name" value="Galactose-binding domain-like"/>
    <property type="match status" value="1"/>
</dbReference>
<feature type="chain" id="PRO_5038542601" description="Bacterial Ig-like domain-containing protein" evidence="1">
    <location>
        <begin position="31"/>
        <end position="1023"/>
    </location>
</feature>
<dbReference type="InterPro" id="IPR044048">
    <property type="entry name" value="Big_12"/>
</dbReference>
<organism evidence="3 4">
    <name type="scientific">Candidatus Geothrix skivensis</name>
    <dbReference type="NCBI Taxonomy" id="2954439"/>
    <lineage>
        <taxon>Bacteria</taxon>
        <taxon>Pseudomonadati</taxon>
        <taxon>Acidobacteriota</taxon>
        <taxon>Holophagae</taxon>
        <taxon>Holophagales</taxon>
        <taxon>Holophagaceae</taxon>
        <taxon>Geothrix</taxon>
    </lineage>
</organism>
<proteinExistence type="predicted"/>
<keyword evidence="1" id="KW-0732">Signal</keyword>
<accession>A0A9D7XM68</accession>
<dbReference type="Pfam" id="PF19078">
    <property type="entry name" value="Big_12"/>
    <property type="match status" value="1"/>
</dbReference>
<dbReference type="AlphaFoldDB" id="A0A9D7XM68"/>
<feature type="signal peptide" evidence="1">
    <location>
        <begin position="1"/>
        <end position="30"/>
    </location>
</feature>
<protein>
    <recommendedName>
        <fullName evidence="2">Bacterial Ig-like domain-containing protein</fullName>
    </recommendedName>
</protein>
<reference evidence="3" key="1">
    <citation type="submission" date="2020-10" db="EMBL/GenBank/DDBJ databases">
        <title>Connecting structure to function with the recovery of over 1000 high-quality activated sludge metagenome-assembled genomes encoding full-length rRNA genes using long-read sequencing.</title>
        <authorList>
            <person name="Singleton C.M."/>
            <person name="Petriglieri F."/>
            <person name="Kristensen J.M."/>
            <person name="Kirkegaard R.H."/>
            <person name="Michaelsen T.Y."/>
            <person name="Andersen M.H."/>
            <person name="Karst S.M."/>
            <person name="Dueholm M.S."/>
            <person name="Nielsen P.H."/>
            <person name="Albertsen M."/>
        </authorList>
    </citation>
    <scope>NUCLEOTIDE SEQUENCE</scope>
    <source>
        <strain evidence="3">Skiv_18-Q3-R9-52_MAXAC.067</strain>
    </source>
</reference>
<evidence type="ECO:0000256" key="1">
    <source>
        <dbReference type="SAM" id="SignalP"/>
    </source>
</evidence>